<keyword evidence="3 6" id="KW-0227">DNA damage</keyword>
<keyword evidence="2 6" id="KW-0255">Endonuclease</keyword>
<organism evidence="7 8">
    <name type="scientific">Brucella oryzae</name>
    <dbReference type="NCBI Taxonomy" id="335286"/>
    <lineage>
        <taxon>Bacteria</taxon>
        <taxon>Pseudomonadati</taxon>
        <taxon>Pseudomonadota</taxon>
        <taxon>Alphaproteobacteria</taxon>
        <taxon>Hyphomicrobiales</taxon>
        <taxon>Brucellaceae</taxon>
        <taxon>Brucella/Ochrobactrum group</taxon>
        <taxon>Brucella</taxon>
    </lineage>
</organism>
<dbReference type="InterPro" id="IPR004603">
    <property type="entry name" value="DNA_mismatch_endonuc_vsr"/>
</dbReference>
<evidence type="ECO:0000256" key="4">
    <source>
        <dbReference type="ARBA" id="ARBA00022801"/>
    </source>
</evidence>
<dbReference type="SUPFAM" id="SSF52980">
    <property type="entry name" value="Restriction endonuclease-like"/>
    <property type="match status" value="1"/>
</dbReference>
<comment type="function">
    <text evidence="6">May nick specific sequences that contain T:G mispairs resulting from m5C-deamination.</text>
</comment>
<dbReference type="InterPro" id="IPR011335">
    <property type="entry name" value="Restrct_endonuc-II-like"/>
</dbReference>
<protein>
    <recommendedName>
        <fullName evidence="6">Very short patch repair endonuclease</fullName>
        <ecNumber evidence="6">3.1.-.-</ecNumber>
    </recommendedName>
</protein>
<keyword evidence="4 6" id="KW-0378">Hydrolase</keyword>
<reference evidence="7 8" key="1">
    <citation type="submission" date="2018-02" db="EMBL/GenBank/DDBJ databases">
        <title>Draft genome sequence of Ochrobactrum oryzae found in Brazil.</title>
        <authorList>
            <person name="Cerdeira L."/>
            <person name="Andrade F."/>
            <person name="Zacariotto T."/>
            <person name="Barbosa B."/>
            <person name="Santos S."/>
            <person name="Cassetari V."/>
            <person name="Lincopan N."/>
        </authorList>
    </citation>
    <scope>NUCLEOTIDE SEQUENCE [LARGE SCALE GENOMIC DNA]</scope>
    <source>
        <strain evidence="7 8">OA447</strain>
    </source>
</reference>
<dbReference type="Proteomes" id="UP000238493">
    <property type="component" value="Unassembled WGS sequence"/>
</dbReference>
<name>A0A2S7IWL3_9HYPH</name>
<dbReference type="OrthoDB" id="9801520at2"/>
<keyword evidence="5 6" id="KW-0234">DNA repair</keyword>
<sequence length="137" mass="16117">MDDLPVDGKRSALMGRIRSKDTNPEMIVRKALHGLGYRFRLQAKELPGRPDIVFRPRKKVIFVHGCFWHRHADCSRSTTPKTRTDFWEAKFLANQARDRRAQKEIEAMGWKYLVVWECETKSLEVLLRKLTGFIDED</sequence>
<evidence type="ECO:0000256" key="1">
    <source>
        <dbReference type="ARBA" id="ARBA00022722"/>
    </source>
</evidence>
<dbReference type="EC" id="3.1.-.-" evidence="6"/>
<dbReference type="Gene3D" id="3.40.960.10">
    <property type="entry name" value="VSR Endonuclease"/>
    <property type="match status" value="1"/>
</dbReference>
<keyword evidence="1 6" id="KW-0540">Nuclease</keyword>
<proteinExistence type="inferred from homology"/>
<dbReference type="AlphaFoldDB" id="A0A2S7IWL3"/>
<dbReference type="EMBL" id="PTRC01000031">
    <property type="protein sequence ID" value="PQA72348.1"/>
    <property type="molecule type" value="Genomic_DNA"/>
</dbReference>
<evidence type="ECO:0000256" key="2">
    <source>
        <dbReference type="ARBA" id="ARBA00022759"/>
    </source>
</evidence>
<dbReference type="GO" id="GO:0016787">
    <property type="term" value="F:hydrolase activity"/>
    <property type="evidence" value="ECO:0007669"/>
    <property type="project" value="UniProtKB-KW"/>
</dbReference>
<evidence type="ECO:0000256" key="5">
    <source>
        <dbReference type="ARBA" id="ARBA00023204"/>
    </source>
</evidence>
<dbReference type="GO" id="GO:0006298">
    <property type="term" value="P:mismatch repair"/>
    <property type="evidence" value="ECO:0007669"/>
    <property type="project" value="UniProtKB-UniRule"/>
</dbReference>
<comment type="caution">
    <text evidence="7">The sequence shown here is derived from an EMBL/GenBank/DDBJ whole genome shotgun (WGS) entry which is preliminary data.</text>
</comment>
<dbReference type="PIRSF" id="PIRSF018267">
    <property type="entry name" value="VSR_endonuc"/>
    <property type="match status" value="1"/>
</dbReference>
<dbReference type="CDD" id="cd00221">
    <property type="entry name" value="Vsr"/>
    <property type="match status" value="1"/>
</dbReference>
<evidence type="ECO:0000313" key="7">
    <source>
        <dbReference type="EMBL" id="PQA72348.1"/>
    </source>
</evidence>
<dbReference type="NCBIfam" id="TIGR00632">
    <property type="entry name" value="vsr"/>
    <property type="match status" value="1"/>
</dbReference>
<gene>
    <name evidence="7" type="ORF">C3731_17150</name>
</gene>
<dbReference type="GO" id="GO:0004519">
    <property type="term" value="F:endonuclease activity"/>
    <property type="evidence" value="ECO:0007669"/>
    <property type="project" value="UniProtKB-KW"/>
</dbReference>
<dbReference type="Pfam" id="PF03852">
    <property type="entry name" value="Vsr"/>
    <property type="match status" value="1"/>
</dbReference>
<evidence type="ECO:0000256" key="6">
    <source>
        <dbReference type="PIRNR" id="PIRNR018267"/>
    </source>
</evidence>
<comment type="similarity">
    <text evidence="6">Belongs to the vsr family.</text>
</comment>
<evidence type="ECO:0000256" key="3">
    <source>
        <dbReference type="ARBA" id="ARBA00022763"/>
    </source>
</evidence>
<evidence type="ECO:0000313" key="8">
    <source>
        <dbReference type="Proteomes" id="UP000238493"/>
    </source>
</evidence>
<accession>A0A2S7IWL3</accession>
<keyword evidence="8" id="KW-1185">Reference proteome</keyword>